<evidence type="ECO:0000313" key="1">
    <source>
        <dbReference type="EMBL" id="QHU05348.1"/>
    </source>
</evidence>
<dbReference type="InterPro" id="IPR029044">
    <property type="entry name" value="Nucleotide-diphossugar_trans"/>
</dbReference>
<accession>A0A6C0JN94</accession>
<protein>
    <recommendedName>
        <fullName evidence="2">Nucleotide-diphospho-sugar transferase domain-containing protein</fullName>
    </recommendedName>
</protein>
<dbReference type="AlphaFoldDB" id="A0A6C0JN94"/>
<name>A0A6C0JN94_9ZZZZ</name>
<reference evidence="1" key="1">
    <citation type="journal article" date="2020" name="Nature">
        <title>Giant virus diversity and host interactions through global metagenomics.</title>
        <authorList>
            <person name="Schulz F."/>
            <person name="Roux S."/>
            <person name="Paez-Espino D."/>
            <person name="Jungbluth S."/>
            <person name="Walsh D.A."/>
            <person name="Denef V.J."/>
            <person name="McMahon K.D."/>
            <person name="Konstantinidis K.T."/>
            <person name="Eloe-Fadrosh E.A."/>
            <person name="Kyrpides N.C."/>
            <person name="Woyke T."/>
        </authorList>
    </citation>
    <scope>NUCLEOTIDE SEQUENCE</scope>
    <source>
        <strain evidence="1">GVMAG-M-3300027734-16</strain>
    </source>
</reference>
<dbReference type="SUPFAM" id="SSF53448">
    <property type="entry name" value="Nucleotide-diphospho-sugar transferases"/>
    <property type="match status" value="1"/>
</dbReference>
<sequence>MDILNRVTRNEKVLPDLDAEPIIETVKVTPQLFKLSLPKIQQDLSVLQHTPMVPEVNVEPVEIPVKVITSQFPKMHYDLSLQAKQEPPAQIPERKPFALQLPKFHRDMAIQEKQEPAAQKPERKSFTLQLPKLQYDMLLPPDPKELRRPEPQKTLTLNIPTFEHELGVKPDPVIVPKKREEYDMGIRGRPKFPEERPFPMSRLAIPIFAKMEPRTEHIQKNDGIVLIPNVIPTITFEDKPIANIARLSYNRPQCSDLAVLLVFFDYIGSARILINYLFMVEKLKLANIPVFTLELVIHGKKPKIHDAIHVYGSSYLFQKEHLLRLLEKSIPAQFTKLACLDADVIFENPTWYDDLSIMLDTNHVVQCFDVSYWLDLSYTNAQKIAASCLAADRLKRFWDGQSQPVHPGFGWAFRRKHYRESGYFDKAIIGSGDTLFAYGLLDYPIKLEDKETFIYRQSYEKWISEKKQINFSYLKGRLYHLYHGPIPNRQYVSRYHPFRGVSNIEDAVAINNYGVYELIYSKFNIAMLEFFKTRNDDGLD</sequence>
<evidence type="ECO:0008006" key="2">
    <source>
        <dbReference type="Google" id="ProtNLM"/>
    </source>
</evidence>
<proteinExistence type="predicted"/>
<organism evidence="1">
    <name type="scientific">viral metagenome</name>
    <dbReference type="NCBI Taxonomy" id="1070528"/>
    <lineage>
        <taxon>unclassified sequences</taxon>
        <taxon>metagenomes</taxon>
        <taxon>organismal metagenomes</taxon>
    </lineage>
</organism>
<dbReference type="EMBL" id="MN740411">
    <property type="protein sequence ID" value="QHU05348.1"/>
    <property type="molecule type" value="Genomic_DNA"/>
</dbReference>